<evidence type="ECO:0000256" key="1">
    <source>
        <dbReference type="ARBA" id="ARBA00005755"/>
    </source>
</evidence>
<dbReference type="SUPFAM" id="SSF53098">
    <property type="entry name" value="Ribonuclease H-like"/>
    <property type="match status" value="1"/>
</dbReference>
<dbReference type="Gene3D" id="1.10.287.690">
    <property type="entry name" value="Helix hairpin bin"/>
    <property type="match status" value="1"/>
</dbReference>
<dbReference type="GO" id="GO:0000166">
    <property type="term" value="F:nucleotide binding"/>
    <property type="evidence" value="ECO:0007669"/>
    <property type="project" value="InterPro"/>
</dbReference>
<dbReference type="GO" id="GO:0006287">
    <property type="term" value="P:base-excision repair, gap-filling"/>
    <property type="evidence" value="ECO:0007669"/>
    <property type="project" value="TreeGrafter"/>
</dbReference>
<comment type="similarity">
    <text evidence="1">Belongs to the DNA polymerase type-B family.</text>
</comment>
<dbReference type="PRINTS" id="PR00106">
    <property type="entry name" value="DNAPOLB"/>
</dbReference>
<dbReference type="GO" id="GO:0043625">
    <property type="term" value="C:delta DNA polymerase complex"/>
    <property type="evidence" value="ECO:0007669"/>
    <property type="project" value="TreeGrafter"/>
</dbReference>
<dbReference type="GO" id="GO:0008296">
    <property type="term" value="F:3'-5'-DNA exonuclease activity"/>
    <property type="evidence" value="ECO:0007669"/>
    <property type="project" value="TreeGrafter"/>
</dbReference>
<dbReference type="InterPro" id="IPR043502">
    <property type="entry name" value="DNA/RNA_pol_sf"/>
</dbReference>
<evidence type="ECO:0000259" key="11">
    <source>
        <dbReference type="Pfam" id="PF03104"/>
    </source>
</evidence>
<dbReference type="Gene3D" id="1.10.132.60">
    <property type="entry name" value="DNA polymerase family B, C-terminal domain"/>
    <property type="match status" value="1"/>
</dbReference>
<evidence type="ECO:0000256" key="8">
    <source>
        <dbReference type="SAM" id="Coils"/>
    </source>
</evidence>
<dbReference type="GO" id="GO:0006297">
    <property type="term" value="P:nucleotide-excision repair, DNA gap filling"/>
    <property type="evidence" value="ECO:0007669"/>
    <property type="project" value="TreeGrafter"/>
</dbReference>
<dbReference type="InterPro" id="IPR006172">
    <property type="entry name" value="DNA-dir_DNA_pol_B"/>
</dbReference>
<evidence type="ECO:0000256" key="6">
    <source>
        <dbReference type="ARBA" id="ARBA00023125"/>
    </source>
</evidence>
<evidence type="ECO:0000256" key="9">
    <source>
        <dbReference type="SAM" id="MobiDB-lite"/>
    </source>
</evidence>
<evidence type="ECO:0000256" key="5">
    <source>
        <dbReference type="ARBA" id="ARBA00022932"/>
    </source>
</evidence>
<dbReference type="InterPro" id="IPR042087">
    <property type="entry name" value="DNA_pol_B_thumb"/>
</dbReference>
<evidence type="ECO:0000256" key="7">
    <source>
        <dbReference type="ARBA" id="ARBA00049244"/>
    </source>
</evidence>
<evidence type="ECO:0000313" key="12">
    <source>
        <dbReference type="EMBL" id="QHU36131.1"/>
    </source>
</evidence>
<dbReference type="Pfam" id="PF00136">
    <property type="entry name" value="DNA_pol_B"/>
    <property type="match status" value="1"/>
</dbReference>
<feature type="domain" description="DNA-directed DNA polymerase family B multifunctional" evidence="10">
    <location>
        <begin position="732"/>
        <end position="1222"/>
    </location>
</feature>
<proteinExistence type="inferred from homology"/>
<organism evidence="12">
    <name type="scientific">viral metagenome</name>
    <dbReference type="NCBI Taxonomy" id="1070528"/>
    <lineage>
        <taxon>unclassified sequences</taxon>
        <taxon>metagenomes</taxon>
        <taxon>organismal metagenomes</taxon>
    </lineage>
</organism>
<keyword evidence="6" id="KW-0238">DNA-binding</keyword>
<dbReference type="EC" id="2.7.7.7" evidence="2"/>
<dbReference type="SUPFAM" id="SSF56672">
    <property type="entry name" value="DNA/RNA polymerases"/>
    <property type="match status" value="1"/>
</dbReference>
<dbReference type="Pfam" id="PF03104">
    <property type="entry name" value="DNA_pol_B_exo1"/>
    <property type="match status" value="2"/>
</dbReference>
<accession>A0A6C0M2A2</accession>
<keyword evidence="5" id="KW-0239">DNA-directed DNA polymerase</keyword>
<evidence type="ECO:0000256" key="2">
    <source>
        <dbReference type="ARBA" id="ARBA00012417"/>
    </source>
</evidence>
<dbReference type="GO" id="GO:0045004">
    <property type="term" value="P:DNA replication proofreading"/>
    <property type="evidence" value="ECO:0007669"/>
    <property type="project" value="TreeGrafter"/>
</dbReference>
<dbReference type="InterPro" id="IPR036397">
    <property type="entry name" value="RNaseH_sf"/>
</dbReference>
<dbReference type="GO" id="GO:0003887">
    <property type="term" value="F:DNA-directed DNA polymerase activity"/>
    <property type="evidence" value="ECO:0007669"/>
    <property type="project" value="UniProtKB-KW"/>
</dbReference>
<sequence length="1299" mass="147112">MAEVGSFRLFDFQVRDEVTGAGGSGSNSSTSSGSGSGNGFSKDKKCFTIQMFGINERGETCCITVRDYQPFFYAKVPESWGFEAKARFIAELKKAVGKFSEDSILTDDCKLIRRKALYGFDGGKDHKFLMLKFKNMATMNKVKNLWYNRKGDEMRLHSQGYNGTRIYEANIPPLLRYFHIKDISPSGWVKVKGDPVDSNKQTTCRYEYRVGHKCVVPQPEKETLVPYKIMSFDIEASSSHGDFPVPIKTYKKLATNIVDACLKDPATAATKSEVHRMVRTAFHDPLKGRPLFTPYDDIERIYTKTAPTNQELDAMFERMWTNPIQLLIDEADPETLKNVNTIESMFEKYKADAEADAEADALDADADNADEEGNDDRSVFTMATAVATKPHFSSVPASGVKDKSIAEMLQSSALDRETKINRMNDALLAVFPAVEGDKVTFIGSTFLRYGEARPYLNHCLALGACNPVPGADIVSCKTERALLQAWTALVQREDPDIVIGYNIFGFDYNFMFHRAQENHVEDEFLKLSRNADEFCGKRDFKTGRVSIEETSIALASGQYDLHYIAMPGRLQIDMYNYFRRDYNLTSYKLDYVGSYFIGDNVHRVEHPDDRTRIFSKNLTGLEVGNYIELEETGHSTDPYKDGQKFQVIAVNPEAGYFEIVGHETPDLKKQVRWGVSKDDVTPQDIFRMTNEGPGPRAVIAKYCIQDCNLVHHLMNKVDVITGYNEMAKICSVPISFLVIRGQGIKLTSYMAKKCREKNTLMPVIDKGPSGEGYEGAIVLPPKRGLYLDNPVACNDYSSLYPSSMISENLSHDSKVWTKEYDLDGRMVRETGEKDPKTGEHMYDNLPGYGYVDVEYDTYRWKPNPRGKMEKHLSGKKVCRFAQFKDGTKAILPSILEELLAARKATRKLSEQQSDPFMANVLDKRQLAYKVTANSLYGQCGAKTSSFYEVDVAASTTATGRKLLTYAKRMVEEVYGNAVVPTKAHGTVRTRAEYVYGDTDSVFYTFNLTHTDGTPIRGKPALEITIELARQVGDMASAFLKAPHGWVYEKTLMPFGLLQKKRYFGILYETDPNKGKPKSMGIVLRRRDNAPIVKDVYGGLIDILTKQQDLEAAINFVRESLQSLVDERVPMDKLIITKSLRSTYKNPQQIAHKVLADRMGKRDPGNKPSSGDRIPFVYIHNADKKALQGERIETPDYIRAKRLKPNYSFYITNQIMKPVAQLFGLVLEQMAAFRRKKARFLEELEAVRSNWTESDDKLQKKLDDLRFREVKELIFDEYLRQADNLAKSNKSITEFFKAKK</sequence>
<dbReference type="PANTHER" id="PTHR10322">
    <property type="entry name" value="DNA POLYMERASE CATALYTIC SUBUNIT"/>
    <property type="match status" value="1"/>
</dbReference>
<dbReference type="InterPro" id="IPR023211">
    <property type="entry name" value="DNA_pol_palm_dom_sf"/>
</dbReference>
<dbReference type="InterPro" id="IPR012337">
    <property type="entry name" value="RNaseH-like_sf"/>
</dbReference>
<dbReference type="EMBL" id="MN740632">
    <property type="protein sequence ID" value="QHU36131.1"/>
    <property type="molecule type" value="Genomic_DNA"/>
</dbReference>
<dbReference type="InterPro" id="IPR006133">
    <property type="entry name" value="DNA-dir_DNA_pol_B_exonuc"/>
</dbReference>
<reference evidence="12" key="1">
    <citation type="journal article" date="2020" name="Nature">
        <title>Giant virus diversity and host interactions through global metagenomics.</title>
        <authorList>
            <person name="Schulz F."/>
            <person name="Roux S."/>
            <person name="Paez-Espino D."/>
            <person name="Jungbluth S."/>
            <person name="Walsh D.A."/>
            <person name="Denef V.J."/>
            <person name="McMahon K.D."/>
            <person name="Konstantinidis K.T."/>
            <person name="Eloe-Fadrosh E.A."/>
            <person name="Kyrpides N.C."/>
            <person name="Woyke T."/>
        </authorList>
    </citation>
    <scope>NUCLEOTIDE SEQUENCE</scope>
    <source>
        <strain evidence="12">GVMAG-S-1035124-57</strain>
    </source>
</reference>
<dbReference type="GO" id="GO:0003677">
    <property type="term" value="F:DNA binding"/>
    <property type="evidence" value="ECO:0007669"/>
    <property type="project" value="UniProtKB-KW"/>
</dbReference>
<name>A0A6C0M2A2_9ZZZZ</name>
<keyword evidence="4" id="KW-0548">Nucleotidyltransferase</keyword>
<comment type="catalytic activity">
    <reaction evidence="7">
        <text>DNA(n) + a 2'-deoxyribonucleoside 5'-triphosphate = DNA(n+1) + diphosphate</text>
        <dbReference type="Rhea" id="RHEA:22508"/>
        <dbReference type="Rhea" id="RHEA-COMP:17339"/>
        <dbReference type="Rhea" id="RHEA-COMP:17340"/>
        <dbReference type="ChEBI" id="CHEBI:33019"/>
        <dbReference type="ChEBI" id="CHEBI:61560"/>
        <dbReference type="ChEBI" id="CHEBI:173112"/>
        <dbReference type="EC" id="2.7.7.7"/>
    </reaction>
</comment>
<dbReference type="Gene3D" id="3.90.1600.10">
    <property type="entry name" value="Palm domain of DNA polymerase"/>
    <property type="match status" value="1"/>
</dbReference>
<evidence type="ECO:0000256" key="4">
    <source>
        <dbReference type="ARBA" id="ARBA00022695"/>
    </source>
</evidence>
<dbReference type="Gene3D" id="3.30.342.10">
    <property type="entry name" value="DNA Polymerase, chain B, domain 1"/>
    <property type="match status" value="1"/>
</dbReference>
<evidence type="ECO:0000256" key="3">
    <source>
        <dbReference type="ARBA" id="ARBA00022679"/>
    </source>
</evidence>
<dbReference type="SMART" id="SM00486">
    <property type="entry name" value="POLBc"/>
    <property type="match status" value="1"/>
</dbReference>
<protein>
    <recommendedName>
        <fullName evidence="2">DNA-directed DNA polymerase</fullName>
        <ecNumber evidence="2">2.7.7.7</ecNumber>
    </recommendedName>
</protein>
<dbReference type="Gene3D" id="3.30.420.10">
    <property type="entry name" value="Ribonuclease H-like superfamily/Ribonuclease H"/>
    <property type="match status" value="2"/>
</dbReference>
<dbReference type="PANTHER" id="PTHR10322:SF23">
    <property type="entry name" value="DNA POLYMERASE DELTA CATALYTIC SUBUNIT"/>
    <property type="match status" value="1"/>
</dbReference>
<evidence type="ECO:0000259" key="10">
    <source>
        <dbReference type="Pfam" id="PF00136"/>
    </source>
</evidence>
<feature type="region of interest" description="Disordered" evidence="9">
    <location>
        <begin position="20"/>
        <end position="39"/>
    </location>
</feature>
<keyword evidence="3" id="KW-0808">Transferase</keyword>
<feature type="domain" description="DNA-directed DNA polymerase family B exonuclease" evidence="11">
    <location>
        <begin position="424"/>
        <end position="592"/>
    </location>
</feature>
<keyword evidence="8" id="KW-0175">Coiled coil</keyword>
<feature type="coiled-coil region" evidence="8">
    <location>
        <begin position="1229"/>
        <end position="1260"/>
    </location>
</feature>
<dbReference type="InterPro" id="IPR006134">
    <property type="entry name" value="DNA-dir_DNA_pol_B_multi_dom"/>
</dbReference>
<dbReference type="InterPro" id="IPR050240">
    <property type="entry name" value="DNA_pol_type-B"/>
</dbReference>
<feature type="domain" description="DNA-directed DNA polymerase family B exonuclease" evidence="11">
    <location>
        <begin position="165"/>
        <end position="247"/>
    </location>
</feature>